<evidence type="ECO:0000256" key="6">
    <source>
        <dbReference type="ARBA" id="ARBA00023004"/>
    </source>
</evidence>
<dbReference type="GO" id="GO:0005737">
    <property type="term" value="C:cytoplasm"/>
    <property type="evidence" value="ECO:0007669"/>
    <property type="project" value="TreeGrafter"/>
</dbReference>
<keyword evidence="3" id="KW-0479">Metal-binding</keyword>
<dbReference type="InterPro" id="IPR042098">
    <property type="entry name" value="TauD-like_sf"/>
</dbReference>
<dbReference type="EMBL" id="CP061038">
    <property type="protein sequence ID" value="QNQ11151.1"/>
    <property type="molecule type" value="Genomic_DNA"/>
</dbReference>
<gene>
    <name evidence="8" type="ORF">H3Z74_08360</name>
</gene>
<evidence type="ECO:0000313" key="8">
    <source>
        <dbReference type="EMBL" id="QNQ11151.1"/>
    </source>
</evidence>
<dbReference type="Gene3D" id="3.60.130.10">
    <property type="entry name" value="Clavaminate synthase-like"/>
    <property type="match status" value="1"/>
</dbReference>
<dbReference type="AlphaFoldDB" id="A0A7H0LN98"/>
<keyword evidence="4 8" id="KW-0223">Dioxygenase</keyword>
<dbReference type="PANTHER" id="PTHR30468:SF5">
    <property type="entry name" value="ALPHA-KETOGLUTARATE-DEPENDENT SULFATE ESTER DIOXYGENASE"/>
    <property type="match status" value="1"/>
</dbReference>
<evidence type="ECO:0000256" key="2">
    <source>
        <dbReference type="ARBA" id="ARBA00005896"/>
    </source>
</evidence>
<name>A0A7H0LN98_9SPHN</name>
<dbReference type="GO" id="GO:0046872">
    <property type="term" value="F:metal ion binding"/>
    <property type="evidence" value="ECO:0007669"/>
    <property type="project" value="UniProtKB-KW"/>
</dbReference>
<feature type="domain" description="TauD/TfdA-like" evidence="7">
    <location>
        <begin position="22"/>
        <end position="283"/>
    </location>
</feature>
<reference evidence="8 9" key="1">
    <citation type="submission" date="2020-09" db="EMBL/GenBank/DDBJ databases">
        <title>Sphingomonas sp., a new species isolated from pork steak.</title>
        <authorList>
            <person name="Heidler von Heilborn D."/>
        </authorList>
    </citation>
    <scope>NUCLEOTIDE SEQUENCE [LARGE SCALE GENOMIC DNA]</scope>
    <source>
        <strain evidence="9">S8-3T</strain>
    </source>
</reference>
<comment type="cofactor">
    <cofactor evidence="1">
        <name>Fe(2+)</name>
        <dbReference type="ChEBI" id="CHEBI:29033"/>
    </cofactor>
</comment>
<sequence>MTSLANAYLNVPDPDSPIEIAAVGGRIGAEVRDVRLGADLDDATLAAVRAALVRHKVLFFRGQGHLDDAGHEAFGKRFGTPVAHPTVPSRGGDFLFELDSQLGGRANNWHTDVTFVEAYPFASILRAVTIPPAGGDTVWANTAAAYQNLPEDLRALADRLRAVHTNAYDYAAVRPEASERELAIHRHVFASTVYEAEHPVVRVHPESGERTLLLGAFVKRIIGLTTTESQRIYDILQSYVTRLENTVRWRWTQGDVVIWDNRATQHYAIDDYGDQHRVVRRVTLDGQVAVGVDGQPSRQLLPEPAALQEIAA</sequence>
<dbReference type="PANTHER" id="PTHR30468">
    <property type="entry name" value="ALPHA-KETOGLUTARATE-DEPENDENT SULFONATE DIOXYGENASE"/>
    <property type="match status" value="1"/>
</dbReference>
<evidence type="ECO:0000313" key="9">
    <source>
        <dbReference type="Proteomes" id="UP000516148"/>
    </source>
</evidence>
<dbReference type="InterPro" id="IPR003819">
    <property type="entry name" value="TauD/TfdA-like"/>
</dbReference>
<protein>
    <submittedName>
        <fullName evidence="8">TauD/TfdA family dioxygenase</fullName>
    </submittedName>
</protein>
<comment type="similarity">
    <text evidence="2">Belongs to the TfdA dioxygenase family.</text>
</comment>
<evidence type="ECO:0000256" key="1">
    <source>
        <dbReference type="ARBA" id="ARBA00001954"/>
    </source>
</evidence>
<evidence type="ECO:0000256" key="3">
    <source>
        <dbReference type="ARBA" id="ARBA00022723"/>
    </source>
</evidence>
<evidence type="ECO:0000256" key="4">
    <source>
        <dbReference type="ARBA" id="ARBA00022964"/>
    </source>
</evidence>
<dbReference type="SUPFAM" id="SSF51197">
    <property type="entry name" value="Clavaminate synthase-like"/>
    <property type="match status" value="1"/>
</dbReference>
<evidence type="ECO:0000259" key="7">
    <source>
        <dbReference type="Pfam" id="PF02668"/>
    </source>
</evidence>
<accession>A0A7H0LN98</accession>
<dbReference type="RefSeq" id="WP_187763437.1">
    <property type="nucleotide sequence ID" value="NZ_CP061038.1"/>
</dbReference>
<organism evidence="8 9">
    <name type="scientific">Sphingomonas alpina</name>
    <dbReference type="NCBI Taxonomy" id="653931"/>
    <lineage>
        <taxon>Bacteria</taxon>
        <taxon>Pseudomonadati</taxon>
        <taxon>Pseudomonadota</taxon>
        <taxon>Alphaproteobacteria</taxon>
        <taxon>Sphingomonadales</taxon>
        <taxon>Sphingomonadaceae</taxon>
        <taxon>Sphingomonas</taxon>
    </lineage>
</organism>
<keyword evidence="9" id="KW-1185">Reference proteome</keyword>
<dbReference type="InterPro" id="IPR051323">
    <property type="entry name" value="AtsK-like"/>
</dbReference>
<dbReference type="GO" id="GO:0016706">
    <property type="term" value="F:2-oxoglutarate-dependent dioxygenase activity"/>
    <property type="evidence" value="ECO:0007669"/>
    <property type="project" value="TreeGrafter"/>
</dbReference>
<dbReference type="Pfam" id="PF02668">
    <property type="entry name" value="TauD"/>
    <property type="match status" value="1"/>
</dbReference>
<evidence type="ECO:0000256" key="5">
    <source>
        <dbReference type="ARBA" id="ARBA00023002"/>
    </source>
</evidence>
<dbReference type="KEGG" id="spap:H3Z74_08360"/>
<dbReference type="Proteomes" id="UP000516148">
    <property type="component" value="Chromosome"/>
</dbReference>
<proteinExistence type="inferred from homology"/>
<keyword evidence="6" id="KW-0408">Iron</keyword>
<dbReference type="FunFam" id="3.60.130.10:FF:000002">
    <property type="entry name" value="Alpha-ketoglutarate-dependent taurine dioxygenase"/>
    <property type="match status" value="1"/>
</dbReference>
<keyword evidence="5" id="KW-0560">Oxidoreductase</keyword>